<protein>
    <recommendedName>
        <fullName evidence="3">C2H2-type domain-containing protein</fullName>
    </recommendedName>
</protein>
<keyword evidence="1" id="KW-0479">Metal-binding</keyword>
<feature type="compositionally biased region" description="Gly residues" evidence="2">
    <location>
        <begin position="232"/>
        <end position="241"/>
    </location>
</feature>
<dbReference type="GeneID" id="71997044"/>
<dbReference type="RefSeq" id="XP_047777651.1">
    <property type="nucleotide sequence ID" value="XM_047916312.1"/>
</dbReference>
<proteinExistence type="predicted"/>
<feature type="domain" description="C2H2-type" evidence="3">
    <location>
        <begin position="199"/>
        <end position="226"/>
    </location>
</feature>
<feature type="region of interest" description="Disordered" evidence="2">
    <location>
        <begin position="215"/>
        <end position="249"/>
    </location>
</feature>
<evidence type="ECO:0000256" key="1">
    <source>
        <dbReference type="PROSITE-ProRule" id="PRU00042"/>
    </source>
</evidence>
<keyword evidence="1" id="KW-0862">Zinc</keyword>
<organism evidence="4 5">
    <name type="scientific">Rhodofomes roseus</name>
    <dbReference type="NCBI Taxonomy" id="34475"/>
    <lineage>
        <taxon>Eukaryota</taxon>
        <taxon>Fungi</taxon>
        <taxon>Dikarya</taxon>
        <taxon>Basidiomycota</taxon>
        <taxon>Agaricomycotina</taxon>
        <taxon>Agaricomycetes</taxon>
        <taxon>Polyporales</taxon>
        <taxon>Rhodofomes</taxon>
    </lineage>
</organism>
<evidence type="ECO:0000256" key="2">
    <source>
        <dbReference type="SAM" id="MobiDB-lite"/>
    </source>
</evidence>
<evidence type="ECO:0000259" key="3">
    <source>
        <dbReference type="PROSITE" id="PS50157"/>
    </source>
</evidence>
<evidence type="ECO:0000313" key="5">
    <source>
        <dbReference type="Proteomes" id="UP000814176"/>
    </source>
</evidence>
<sequence>MAPYRQRYDHAAGAPARKPYTLLGRLPMTVTGTASRQGAVLDAVCHKELVSLAHTDPEKVWAPEQRLASHHPQGSAGSTMQYGLRDRPIVVASTGRHGSHSSPGHLPCRWGTCRIPLDDHSPGGLKRHLQAFHNRAITPPGGLASNAAGKAGVGWRQALATVLTCHWTLDDGHTCEQEYKTLLTLARHISTCHCKYGRRICGWCKKTFSRGDALTRHQQTSCPTPPARSLGGDVGRLGGFDSGPLPPCE</sequence>
<dbReference type="InterPro" id="IPR036236">
    <property type="entry name" value="Znf_C2H2_sf"/>
</dbReference>
<keyword evidence="5" id="KW-1185">Reference proteome</keyword>
<dbReference type="EMBL" id="JADCUA010000013">
    <property type="protein sequence ID" value="KAH9835218.1"/>
    <property type="molecule type" value="Genomic_DNA"/>
</dbReference>
<dbReference type="SUPFAM" id="SSF57667">
    <property type="entry name" value="beta-beta-alpha zinc fingers"/>
    <property type="match status" value="1"/>
</dbReference>
<keyword evidence="1" id="KW-0863">Zinc-finger</keyword>
<evidence type="ECO:0000313" key="4">
    <source>
        <dbReference type="EMBL" id="KAH9835218.1"/>
    </source>
</evidence>
<dbReference type="Proteomes" id="UP000814176">
    <property type="component" value="Unassembled WGS sequence"/>
</dbReference>
<reference evidence="4 5" key="1">
    <citation type="journal article" date="2021" name="Environ. Microbiol.">
        <title>Gene family expansions and transcriptome signatures uncover fungal adaptations to wood decay.</title>
        <authorList>
            <person name="Hage H."/>
            <person name="Miyauchi S."/>
            <person name="Viragh M."/>
            <person name="Drula E."/>
            <person name="Min B."/>
            <person name="Chaduli D."/>
            <person name="Navarro D."/>
            <person name="Favel A."/>
            <person name="Norest M."/>
            <person name="Lesage-Meessen L."/>
            <person name="Balint B."/>
            <person name="Merenyi Z."/>
            <person name="de Eugenio L."/>
            <person name="Morin E."/>
            <person name="Martinez A.T."/>
            <person name="Baldrian P."/>
            <person name="Stursova M."/>
            <person name="Martinez M.J."/>
            <person name="Novotny C."/>
            <person name="Magnuson J.K."/>
            <person name="Spatafora J.W."/>
            <person name="Maurice S."/>
            <person name="Pangilinan J."/>
            <person name="Andreopoulos W."/>
            <person name="LaButti K."/>
            <person name="Hundley H."/>
            <person name="Na H."/>
            <person name="Kuo A."/>
            <person name="Barry K."/>
            <person name="Lipzen A."/>
            <person name="Henrissat B."/>
            <person name="Riley R."/>
            <person name="Ahrendt S."/>
            <person name="Nagy L.G."/>
            <person name="Grigoriev I.V."/>
            <person name="Martin F."/>
            <person name="Rosso M.N."/>
        </authorList>
    </citation>
    <scope>NUCLEOTIDE SEQUENCE [LARGE SCALE GENOMIC DNA]</scope>
    <source>
        <strain evidence="4 5">CIRM-BRFM 1785</strain>
    </source>
</reference>
<comment type="caution">
    <text evidence="4">The sequence shown here is derived from an EMBL/GenBank/DDBJ whole genome shotgun (WGS) entry which is preliminary data.</text>
</comment>
<gene>
    <name evidence="4" type="ORF">C8Q71DRAFT_109175</name>
</gene>
<name>A0ABQ8KDI8_9APHY</name>
<dbReference type="PROSITE" id="PS50157">
    <property type="entry name" value="ZINC_FINGER_C2H2_2"/>
    <property type="match status" value="1"/>
</dbReference>
<dbReference type="InterPro" id="IPR013087">
    <property type="entry name" value="Znf_C2H2_type"/>
</dbReference>
<accession>A0ABQ8KDI8</accession>